<dbReference type="RefSeq" id="WP_183603047.1">
    <property type="nucleotide sequence ID" value="NZ_JACHXK010000015.1"/>
</dbReference>
<protein>
    <recommendedName>
        <fullName evidence="2">Copper amine oxidase-like N-terminal domain-containing protein</fullName>
    </recommendedName>
</protein>
<name>A0A7W5B2F6_9BACL</name>
<dbReference type="EMBL" id="JACHXK010000015">
    <property type="protein sequence ID" value="MBB3112944.1"/>
    <property type="molecule type" value="Genomic_DNA"/>
</dbReference>
<proteinExistence type="predicted"/>
<evidence type="ECO:0000313" key="4">
    <source>
        <dbReference type="Proteomes" id="UP000570361"/>
    </source>
</evidence>
<evidence type="ECO:0000256" key="1">
    <source>
        <dbReference type="SAM" id="SignalP"/>
    </source>
</evidence>
<sequence length="388" mass="43285">MKRRRLLQKSVLAASLVALACAGVNVSETATAAGLTKKAPDIRVSVNGTYTFEQGAVQWDGITYLNVKEVNHIFGDAALVENASAGTFTLLYPGMKAVYTTGQRSVIVNGKKHVRDYASVKRTASGTYIALRELSDRLQGGISFNSQTRTVVLNYKERYAVGRHESTSVWVDKQNGTLYISKQGQLPQAAGQTSFKPRDLVYVTFKQLSNASLLVTISDSWGEPHLGMDYYKIIVHNGKVVREAKTSYYGFRSSASIDQAGNNLLLIDQGKLHWVRPDGVTVQSLDIGSRLGLQDVFTVEYADQDVLLIRPYTVGKLILYNMKTGTATELYKKLLTEEEQEILDTWVTSEADYPGDQLWFAKLEGNTLFFKHRVLLRSEEKVLRYTLE</sequence>
<evidence type="ECO:0000313" key="3">
    <source>
        <dbReference type="EMBL" id="MBB3112944.1"/>
    </source>
</evidence>
<dbReference type="PROSITE" id="PS51257">
    <property type="entry name" value="PROKAR_LIPOPROTEIN"/>
    <property type="match status" value="1"/>
</dbReference>
<feature type="domain" description="Copper amine oxidase-like N-terminal" evidence="2">
    <location>
        <begin position="46"/>
        <end position="152"/>
    </location>
</feature>
<dbReference type="InterPro" id="IPR012854">
    <property type="entry name" value="Cu_amine_oxidase-like_N"/>
</dbReference>
<gene>
    <name evidence="3" type="ORF">FHS18_005046</name>
</gene>
<keyword evidence="1" id="KW-0732">Signal</keyword>
<accession>A0A7W5B2F6</accession>
<dbReference type="Pfam" id="PF07833">
    <property type="entry name" value="Cu_amine_oxidN1"/>
    <property type="match status" value="1"/>
</dbReference>
<organism evidence="3 4">
    <name type="scientific">Paenibacillus phyllosphaerae</name>
    <dbReference type="NCBI Taxonomy" id="274593"/>
    <lineage>
        <taxon>Bacteria</taxon>
        <taxon>Bacillati</taxon>
        <taxon>Bacillota</taxon>
        <taxon>Bacilli</taxon>
        <taxon>Bacillales</taxon>
        <taxon>Paenibacillaceae</taxon>
        <taxon>Paenibacillus</taxon>
    </lineage>
</organism>
<feature type="chain" id="PRO_5031070432" description="Copper amine oxidase-like N-terminal domain-containing protein" evidence="1">
    <location>
        <begin position="33"/>
        <end position="388"/>
    </location>
</feature>
<feature type="signal peptide" evidence="1">
    <location>
        <begin position="1"/>
        <end position="32"/>
    </location>
</feature>
<dbReference type="AlphaFoldDB" id="A0A7W5B2F6"/>
<comment type="caution">
    <text evidence="3">The sequence shown here is derived from an EMBL/GenBank/DDBJ whole genome shotgun (WGS) entry which is preliminary data.</text>
</comment>
<reference evidence="3 4" key="1">
    <citation type="submission" date="2020-08" db="EMBL/GenBank/DDBJ databases">
        <title>Genomic Encyclopedia of Type Strains, Phase III (KMG-III): the genomes of soil and plant-associated and newly described type strains.</title>
        <authorList>
            <person name="Whitman W."/>
        </authorList>
    </citation>
    <scope>NUCLEOTIDE SEQUENCE [LARGE SCALE GENOMIC DNA]</scope>
    <source>
        <strain evidence="3 4">CECT 5862</strain>
    </source>
</reference>
<dbReference type="Proteomes" id="UP000570361">
    <property type="component" value="Unassembled WGS sequence"/>
</dbReference>
<evidence type="ECO:0000259" key="2">
    <source>
        <dbReference type="Pfam" id="PF07833"/>
    </source>
</evidence>
<keyword evidence="4" id="KW-1185">Reference proteome</keyword>